<dbReference type="InterPro" id="IPR023997">
    <property type="entry name" value="TonB-dep_OMP_SusC/RagA_CS"/>
</dbReference>
<dbReference type="RefSeq" id="WP_038987548.1">
    <property type="nucleotide sequence ID" value="NZ_JWJO01000051.1"/>
</dbReference>
<dbReference type="Proteomes" id="UP000076630">
    <property type="component" value="Unassembled WGS sequence"/>
</dbReference>
<keyword evidence="3 8" id="KW-1134">Transmembrane beta strand</keyword>
<dbReference type="InterPro" id="IPR000531">
    <property type="entry name" value="Beta-barrel_TonB"/>
</dbReference>
<keyword evidence="6 8" id="KW-0472">Membrane</keyword>
<keyword evidence="13" id="KW-1185">Reference proteome</keyword>
<comment type="caution">
    <text evidence="12">The sequence shown here is derived from an EMBL/GenBank/DDBJ whole genome shotgun (WGS) entry which is preliminary data.</text>
</comment>
<dbReference type="InterPro" id="IPR012910">
    <property type="entry name" value="Plug_dom"/>
</dbReference>
<evidence type="ECO:0000256" key="9">
    <source>
        <dbReference type="RuleBase" id="RU003357"/>
    </source>
</evidence>
<dbReference type="InterPro" id="IPR023996">
    <property type="entry name" value="TonB-dep_OMP_SusC/RagA"/>
</dbReference>
<dbReference type="InterPro" id="IPR008969">
    <property type="entry name" value="CarboxyPept-like_regulatory"/>
</dbReference>
<accession>A0A161RXA8</accession>
<evidence type="ECO:0000313" key="12">
    <source>
        <dbReference type="EMBL" id="KZE76169.1"/>
    </source>
</evidence>
<dbReference type="PROSITE" id="PS52016">
    <property type="entry name" value="TONB_DEPENDENT_REC_3"/>
    <property type="match status" value="1"/>
</dbReference>
<feature type="domain" description="TonB-dependent receptor-like beta-barrel" evidence="10">
    <location>
        <begin position="431"/>
        <end position="985"/>
    </location>
</feature>
<dbReference type="Pfam" id="PF13715">
    <property type="entry name" value="CarbopepD_reg_2"/>
    <property type="match status" value="1"/>
</dbReference>
<dbReference type="GO" id="GO:0009279">
    <property type="term" value="C:cell outer membrane"/>
    <property type="evidence" value="ECO:0007669"/>
    <property type="project" value="UniProtKB-SubCell"/>
</dbReference>
<evidence type="ECO:0000259" key="10">
    <source>
        <dbReference type="Pfam" id="PF00593"/>
    </source>
</evidence>
<dbReference type="Pfam" id="PF00593">
    <property type="entry name" value="TonB_dep_Rec_b-barrel"/>
    <property type="match status" value="1"/>
</dbReference>
<dbReference type="NCBIfam" id="TIGR04056">
    <property type="entry name" value="OMP_RagA_SusC"/>
    <property type="match status" value="1"/>
</dbReference>
<reference evidence="12 13" key="1">
    <citation type="submission" date="2016-01" db="EMBL/GenBank/DDBJ databases">
        <title>Whole genome sequencing of Myroides marinus L41.</title>
        <authorList>
            <person name="Hong K.W."/>
        </authorList>
    </citation>
    <scope>NUCLEOTIDE SEQUENCE [LARGE SCALE GENOMIC DNA]</scope>
    <source>
        <strain evidence="12 13">L41</strain>
    </source>
</reference>
<dbReference type="Pfam" id="PF07715">
    <property type="entry name" value="Plug"/>
    <property type="match status" value="1"/>
</dbReference>
<name>A0A161RXA8_9FLAO</name>
<dbReference type="SUPFAM" id="SSF49464">
    <property type="entry name" value="Carboxypeptidase regulatory domain-like"/>
    <property type="match status" value="1"/>
</dbReference>
<evidence type="ECO:0000256" key="1">
    <source>
        <dbReference type="ARBA" id="ARBA00004571"/>
    </source>
</evidence>
<evidence type="ECO:0000259" key="11">
    <source>
        <dbReference type="Pfam" id="PF07715"/>
    </source>
</evidence>
<dbReference type="Gene3D" id="2.170.130.10">
    <property type="entry name" value="TonB-dependent receptor, plug domain"/>
    <property type="match status" value="1"/>
</dbReference>
<sequence length="1018" mass="113877">MKTQNFTSYSYRIILLLSFLVAYPNYAVNSNLLVDIPYNRQDNKQKQKTRLTGTVKDAQGSLGGVIVSISSNRAVTTDINGHYSIDIVLGEKITFSMIGYKEQSIIYTTGSLLNITLIEDNSTLDEIVVNAGYYSVKDRERTGSIARVTAKDIEFQPVVNPLQAMQGRMAGVDITQSSGVAGGNMDIEIRGRNFMGDKLSGRNNPLYIIDGVPFLSDALGLSSGNTGIEILQNGISPLNAINPNDIESIEVLKDADATAIYGSRGANGVVLITTKKSTSETTRFTVSSATSFSKVPKYMELMNTQQYIQMREEAFANSGTTNLPANAYDLNGTWDRDRYTNWQKELIGKTATAQDISLGINGGSNQTHFNINLTHNNSNTVFPIDKGYKRNSVLIGINHQSQDNKLHLNLSTSYSNQSNNLPTMDLTRQALTLAPNAPALYDQKGNLNWQEGTFTNPLAQLEGSYENKTNSLILNMNLSYSLFKNLDFRINTGLTTNNLEERNIIPHTVFNPSDEYTSEMSESSLATSQSQSFIVEPQLNYKKSWNKHTFELLVGSTFQSTESDNQNISGRNFSSNALIRNISAAKDKYIGISSKAQYKYAALFTRINYQYDNKYYLNLTGRRDGSSRFAENNRFGNFGALGAAWIFSEESFAKNLTWLSFGKLRSSYGITGSDNIGDYAYLDSYTVFAPQYNAETGLSPTSLHNTSYKWEKTTKLEAALELSFLQNRINTSIAYYNNRSTDQLVGMTLPTTTGFSTILMNSPAVVENKGWEFTLNTNNISTADWKWSTNFNISFPKNVLVSYPGLEQGTQSSFYVVGESLNIVKLYQYEGIDPNTGEFTFKDFDDNGIINAQDQQVIKNLNPKFYGGLQNTISYKNFTLDFLFYFKKQENYNLNQYYNVAGAAIVNQPVQMTDRWSSSNPNGTYMPAGYRNSDLNKLATPFKRSDATISDASYIRLKNVSLSYVLKIPKAHIESLRIYLQGQNLWTITSYKGMDPEFTTFGYLPPLRTYAFGMQLIF</sequence>
<evidence type="ECO:0000256" key="3">
    <source>
        <dbReference type="ARBA" id="ARBA00022452"/>
    </source>
</evidence>
<organism evidence="12 13">
    <name type="scientific">Myroides marinus</name>
    <dbReference type="NCBI Taxonomy" id="703342"/>
    <lineage>
        <taxon>Bacteria</taxon>
        <taxon>Pseudomonadati</taxon>
        <taxon>Bacteroidota</taxon>
        <taxon>Flavobacteriia</taxon>
        <taxon>Flavobacteriales</taxon>
        <taxon>Flavobacteriaceae</taxon>
        <taxon>Myroides</taxon>
    </lineage>
</organism>
<dbReference type="SUPFAM" id="SSF56935">
    <property type="entry name" value="Porins"/>
    <property type="match status" value="1"/>
</dbReference>
<dbReference type="InterPro" id="IPR036942">
    <property type="entry name" value="Beta-barrel_TonB_sf"/>
</dbReference>
<gene>
    <name evidence="12" type="ORF">AV926_16115</name>
</gene>
<keyword evidence="5 9" id="KW-0798">TonB box</keyword>
<dbReference type="Gene3D" id="2.40.170.20">
    <property type="entry name" value="TonB-dependent receptor, beta-barrel domain"/>
    <property type="match status" value="1"/>
</dbReference>
<proteinExistence type="inferred from homology"/>
<keyword evidence="4 8" id="KW-0812">Transmembrane</keyword>
<evidence type="ECO:0000256" key="2">
    <source>
        <dbReference type="ARBA" id="ARBA00022448"/>
    </source>
</evidence>
<keyword evidence="7 8" id="KW-0998">Cell outer membrane</keyword>
<dbReference type="NCBIfam" id="TIGR04057">
    <property type="entry name" value="SusC_RagA_signa"/>
    <property type="match status" value="1"/>
</dbReference>
<evidence type="ECO:0000256" key="5">
    <source>
        <dbReference type="ARBA" id="ARBA00023077"/>
    </source>
</evidence>
<dbReference type="AlphaFoldDB" id="A0A161RXA8"/>
<protein>
    <submittedName>
        <fullName evidence="12">SusC/RagA family TonB-linked outer membrane protein</fullName>
    </submittedName>
</protein>
<dbReference type="InterPro" id="IPR037066">
    <property type="entry name" value="Plug_dom_sf"/>
</dbReference>
<dbReference type="EMBL" id="LQNU01000078">
    <property type="protein sequence ID" value="KZE76169.1"/>
    <property type="molecule type" value="Genomic_DNA"/>
</dbReference>
<evidence type="ECO:0000256" key="8">
    <source>
        <dbReference type="PROSITE-ProRule" id="PRU01360"/>
    </source>
</evidence>
<evidence type="ECO:0000256" key="4">
    <source>
        <dbReference type="ARBA" id="ARBA00022692"/>
    </source>
</evidence>
<evidence type="ECO:0000313" key="13">
    <source>
        <dbReference type="Proteomes" id="UP000076630"/>
    </source>
</evidence>
<dbReference type="OrthoDB" id="9768177at2"/>
<comment type="subcellular location">
    <subcellularLocation>
        <location evidence="1 8">Cell outer membrane</location>
        <topology evidence="1 8">Multi-pass membrane protein</topology>
    </subcellularLocation>
</comment>
<keyword evidence="2 8" id="KW-0813">Transport</keyword>
<evidence type="ECO:0000256" key="6">
    <source>
        <dbReference type="ARBA" id="ARBA00023136"/>
    </source>
</evidence>
<evidence type="ECO:0000256" key="7">
    <source>
        <dbReference type="ARBA" id="ARBA00023237"/>
    </source>
</evidence>
<comment type="similarity">
    <text evidence="8 9">Belongs to the TonB-dependent receptor family.</text>
</comment>
<dbReference type="InterPro" id="IPR039426">
    <property type="entry name" value="TonB-dep_rcpt-like"/>
</dbReference>
<feature type="domain" description="TonB-dependent receptor plug" evidence="11">
    <location>
        <begin position="139"/>
        <end position="269"/>
    </location>
</feature>